<dbReference type="Pfam" id="PF08220">
    <property type="entry name" value="HTH_DeoR"/>
    <property type="match status" value="1"/>
</dbReference>
<dbReference type="SUPFAM" id="SSF100950">
    <property type="entry name" value="NagB/RpiA/CoA transferase-like"/>
    <property type="match status" value="1"/>
</dbReference>
<dbReference type="Gene3D" id="1.10.10.10">
    <property type="entry name" value="Winged helix-like DNA-binding domain superfamily/Winged helix DNA-binding domain"/>
    <property type="match status" value="1"/>
</dbReference>
<dbReference type="PANTHER" id="PTHR30363">
    <property type="entry name" value="HTH-TYPE TRANSCRIPTIONAL REGULATOR SRLR-RELATED"/>
    <property type="match status" value="1"/>
</dbReference>
<dbReference type="PRINTS" id="PR00037">
    <property type="entry name" value="HTHLACR"/>
</dbReference>
<dbReference type="RefSeq" id="WP_167151927.1">
    <property type="nucleotide sequence ID" value="NZ_JAAMOX010000003.1"/>
</dbReference>
<sequence>MRADDTNEAIPAGAEHVRGLGRRKAARLAYVTDLLNNEDFVSVDDLADMLDVSRMTVHRDLDELQHKGVLRKMRGGATAHRSAKYESDLLFRARLLTDEKKAIAKEASTLIAQGDVVLVDASTTTYEMFPYLAESVPLTVITNFWLAIQELAEVPDINIIALGGDYVPQYRAFLGAVCEHALDELYADILFASTSAMQGSSLYHQDQRVVSVKRAMLQSARTRVLLMDHTKFGHGSLHRLGTLEEFTHIVVDDRVSTADLNYLRDADIEVLVATV</sequence>
<dbReference type="InterPro" id="IPR001034">
    <property type="entry name" value="DeoR_HTH"/>
</dbReference>
<keyword evidence="6" id="KW-1185">Reference proteome</keyword>
<protein>
    <submittedName>
        <fullName evidence="5">DeoR/GlpR family transcriptional regulator of sugar metabolism</fullName>
    </submittedName>
</protein>
<evidence type="ECO:0000259" key="4">
    <source>
        <dbReference type="PROSITE" id="PS51000"/>
    </source>
</evidence>
<accession>A0A7X5TU94</accession>
<proteinExistence type="predicted"/>
<keyword evidence="2" id="KW-0238">DNA-binding</keyword>
<dbReference type="EMBL" id="JAAMOX010000003">
    <property type="protein sequence ID" value="NIH55045.1"/>
    <property type="molecule type" value="Genomic_DNA"/>
</dbReference>
<dbReference type="AlphaFoldDB" id="A0A7X5TU94"/>
<dbReference type="InterPro" id="IPR014036">
    <property type="entry name" value="DeoR-like_C"/>
</dbReference>
<dbReference type="InterPro" id="IPR050313">
    <property type="entry name" value="Carb_Metab_HTH_regulators"/>
</dbReference>
<gene>
    <name evidence="5" type="ORF">FHX76_002960</name>
</gene>
<dbReference type="InterPro" id="IPR036390">
    <property type="entry name" value="WH_DNA-bd_sf"/>
</dbReference>
<dbReference type="SMART" id="SM01134">
    <property type="entry name" value="DeoRC"/>
    <property type="match status" value="1"/>
</dbReference>
<dbReference type="GO" id="GO:0003677">
    <property type="term" value="F:DNA binding"/>
    <property type="evidence" value="ECO:0007669"/>
    <property type="project" value="UniProtKB-KW"/>
</dbReference>
<dbReference type="PROSITE" id="PS51000">
    <property type="entry name" value="HTH_DEOR_2"/>
    <property type="match status" value="1"/>
</dbReference>
<evidence type="ECO:0000256" key="3">
    <source>
        <dbReference type="ARBA" id="ARBA00023163"/>
    </source>
</evidence>
<keyword evidence="3" id="KW-0804">Transcription</keyword>
<name>A0A7X5TU94_9MICO</name>
<dbReference type="Proteomes" id="UP000541033">
    <property type="component" value="Unassembled WGS sequence"/>
</dbReference>
<evidence type="ECO:0000313" key="5">
    <source>
        <dbReference type="EMBL" id="NIH55045.1"/>
    </source>
</evidence>
<organism evidence="5 6">
    <name type="scientific">Lysinibacter cavernae</name>
    <dbReference type="NCBI Taxonomy" id="1640652"/>
    <lineage>
        <taxon>Bacteria</taxon>
        <taxon>Bacillati</taxon>
        <taxon>Actinomycetota</taxon>
        <taxon>Actinomycetes</taxon>
        <taxon>Micrococcales</taxon>
        <taxon>Microbacteriaceae</taxon>
        <taxon>Lysinibacter</taxon>
    </lineage>
</organism>
<dbReference type="SMART" id="SM00420">
    <property type="entry name" value="HTH_DEOR"/>
    <property type="match status" value="1"/>
</dbReference>
<dbReference type="InterPro" id="IPR036388">
    <property type="entry name" value="WH-like_DNA-bd_sf"/>
</dbReference>
<dbReference type="Pfam" id="PF00455">
    <property type="entry name" value="DeoRC"/>
    <property type="match status" value="1"/>
</dbReference>
<dbReference type="PROSITE" id="PS00894">
    <property type="entry name" value="HTH_DEOR_1"/>
    <property type="match status" value="1"/>
</dbReference>
<evidence type="ECO:0000256" key="1">
    <source>
        <dbReference type="ARBA" id="ARBA00023015"/>
    </source>
</evidence>
<comment type="caution">
    <text evidence="5">The sequence shown here is derived from an EMBL/GenBank/DDBJ whole genome shotgun (WGS) entry which is preliminary data.</text>
</comment>
<keyword evidence="1" id="KW-0805">Transcription regulation</keyword>
<evidence type="ECO:0000313" key="6">
    <source>
        <dbReference type="Proteomes" id="UP000541033"/>
    </source>
</evidence>
<dbReference type="InterPro" id="IPR037171">
    <property type="entry name" value="NagB/RpiA_transferase-like"/>
</dbReference>
<dbReference type="SUPFAM" id="SSF46785">
    <property type="entry name" value="Winged helix' DNA-binding domain"/>
    <property type="match status" value="1"/>
</dbReference>
<dbReference type="PANTHER" id="PTHR30363:SF44">
    <property type="entry name" value="AGA OPERON TRANSCRIPTIONAL REPRESSOR-RELATED"/>
    <property type="match status" value="1"/>
</dbReference>
<dbReference type="InterPro" id="IPR018356">
    <property type="entry name" value="Tscrpt_reg_HTH_DeoR_CS"/>
</dbReference>
<evidence type="ECO:0000256" key="2">
    <source>
        <dbReference type="ARBA" id="ARBA00023125"/>
    </source>
</evidence>
<reference evidence="5 6" key="1">
    <citation type="submission" date="2020-02" db="EMBL/GenBank/DDBJ databases">
        <title>Sequencing the genomes of 1000 actinobacteria strains.</title>
        <authorList>
            <person name="Klenk H.-P."/>
        </authorList>
    </citation>
    <scope>NUCLEOTIDE SEQUENCE [LARGE SCALE GENOMIC DNA]</scope>
    <source>
        <strain evidence="5 6">DSM 27960</strain>
    </source>
</reference>
<dbReference type="GO" id="GO:0003700">
    <property type="term" value="F:DNA-binding transcription factor activity"/>
    <property type="evidence" value="ECO:0007669"/>
    <property type="project" value="InterPro"/>
</dbReference>
<feature type="domain" description="HTH deoR-type" evidence="4">
    <location>
        <begin position="24"/>
        <end position="79"/>
    </location>
</feature>